<dbReference type="InterPro" id="IPR056541">
    <property type="entry name" value="Ig-like_POM152"/>
</dbReference>
<dbReference type="Pfam" id="PF24519">
    <property type="entry name" value="Ig-like_Pom152_1"/>
    <property type="match status" value="1"/>
</dbReference>
<evidence type="ECO:0000259" key="7">
    <source>
        <dbReference type="PROSITE" id="PS51194"/>
    </source>
</evidence>
<feature type="region of interest" description="Disordered" evidence="5">
    <location>
        <begin position="240"/>
        <end position="344"/>
    </location>
</feature>
<dbReference type="InterPro" id="IPR056544">
    <property type="entry name" value="Ig_POM152"/>
</dbReference>
<feature type="compositionally biased region" description="Basic and acidic residues" evidence="5">
    <location>
        <begin position="240"/>
        <end position="249"/>
    </location>
</feature>
<sequence>MGKYRKRFNEKARAGMLAKQAALKKARQKQFTRHLDDGTEDADEPKDLLHTESNPNADILKPMTDEEKAERKRKLAEALYTENEKEAKLSRAKRKRLDKYIEHQLKREEKKALLEKLSATKIDTSHLAPSKLLGKGKQTRKEEMIEAIDLERQGREDDHTKEVLYETHEAKDWSDKSDEENDVKEEEDEFPSTETKSSFVDFRPQKFGGSRIGFGFSNITRIESDKPAKKKYTWRLKVEQEEKKRAKIEDDNDFVSSEDEEAESDVNSNENVDEQDVESDDSEAQDSEDDDVQIKDESGDEIQGEEEDEGTSESSEQGSEEEDEEESSEEDESELPRLLQNRPKHSKVAASFKEWAEEQVRKLEGRTEMVLPELKKETLDEYSKGLHDDKPFSDDENAIPIDMNLKREAFYVNVSRPLEIQQSRMQLPVFGEEHRIMEAVHHHDCIVLCGETGSGKTTQVPQFLYEAGFGNVESDLYPGMIGVTQPRRVAAVSMANRVGSELGETHGKRVGYQIRFDTTIKNEGQPDGTALKFMTDGVLLREMMQDFLLTKYSALVIDEAHERNINTDILIGMLSRIVKLRRSRNKPLKLIIMSATLRVSDFSENKQLFSSPPPIIQVDARQYPVSVHFNKKTQFDYLDEAFRKTCKIHKRLPPGGILIFLTGQNEINGLVKKLRNEFPFKKGKKHYPDDNGVSYKASNNVVQEAEDVDLDIALRGKKEFDGSESDSAEDSDEEEGFEEKPEPGQSETDPLYVLPLYSTLPTAQQMKVFQDPPEGSRMCIVATNVAETSLTIPGIRYVVDCGRAKERKYDEENGVQSFEVDWVSKASADQRAGRAGRTGPGHCYRLFSSAIYEEYFPQFSKPEILRMPVESTVLTMKSMGIDQIVNFPFPTPPDRLALKQAEKLLVILGALDKQNKTITELGKTMSFFPLSPRFAKILIISNQLECLPYVIAIVSALSVGDPFLEEHELGLGKEEKQDSDDEIETQGDIEKKRKLRGKFHKSRAVFSKLDSFSDALKLLSAVCAFDHVPPAKKSNFLRDQFLKPKVMEEITKLRKQVTTIVANNTSADTIAEKLDNHTQKLGVPSKEQIAAIKQFIASGFVDQVAIRSDAIDAEIKLSKKAAVTAVPYTTMGHKFGPEVDPYVYIHPGSVIASSGKTPPQYVIYQSLNMSSNTTEGKVTKLKLKALVDISGKQLANVAKASSLITYSKPLGHPYGPKNITASKRECYVVPRYGAAIGDGGIGWDLPVIKVTQTKKHEMAGRSRDERPKKANDDFEDDSLLIPENVIDQASQRLFLVSIFVLIQCWKIYDILLIKADSFSAHMALDSGSTAHESFTSLNNFTFVLKYAIIDGFFLWMLPVLNVPLLRFSPLVTLLSTIVATAFTFMLASDSAIPILSGAFVPLWNLVFRNKELTIVGDSVNPQAVSDMNAHFKGSYTIRYLPESSVHLNPFHYDQLCLEASSNAYSTFPASIDLPIEFNTTTDIGFMQIQHTSPSKEVSYLEYSARDVNKLLRRDYSHLSSYPGYISKDERVFYLEINIKKPGTYKISRVTDKEGAVIRSYKSEFSVAHCPTSKFVYPGLDRTYSQTNCIGENPGDIEWPLPLVESYGVLPLQIQMAAEINGRHISTFNATVTESTADEEKTITNAVKLTRNALEQEVLKHPQSFIKGAPGSVKFHLLGVTDYLGNSRKYNPSSSDKDVLYSLNLNRSPKVHLIDRFPTKPLLVNSTKRIYFQAENDVSYPLTLLVQHQSHGDGGTIVNKTHTFTDAADFRKGIEISDSGSYRLIDGFDKACPCDVVAEPLIVTTPDPPKVQIAGNPITDKCVGDIGLEFDVKFSGMAPFKLMYQVFKNETGRLKPVLNDRGLATHTKTTSDENLKFQYQPKREGSYVVVFKELKDAYYQSPAIPIDEKSNTFTIYSRQRSALSLLADSVSKEIHLCKGENAQIPLSFSGNPPFSFGYQITDKATKKVVTQDKISSLGAETFEIVTPNFEKGGEFEVDLLDVRDSLDCPVEILGQGTVTIKARQYVPEVQITRDESFKIVEGDSVQIPFSYRHISSSPAKKLELAVQNLYDADDIKNISITARDTITVKEEGIYRINSFKDEKCPGVVKNAKSSVKVTYYPKPNLTFTTDEDNLLKQHFDGEHSLHLKSVCQNGNLAIKPQIEGSGPFEAKHRIEYPDGKVLSGIVPMSKEIINLPTDQKGNYEHAFTEVYDRLYTERVLSRLDYHQTPSTIRYSVLPNPSLKIGKESSHIQICESKVKNVDQISITLPVEFKGTAPFSVSGSIRHTNTDKFEKFEINDIVDNYVDLGKVKFSGAELADILTIGDHLVIFDSVSDGNTCKNVNIRSQNSVAISVTKVPEIRKESLRPYYCVGDHVLYKLHGISPFVVYYSFNDQSRKAEVGHDFQRLAAKPGELSIVALQDASVSRCLVNYTKIPEKYEELKLQIYALPSVEISHGGIIIEKLHEGDQAEISFKFTGVPPFEVTYVRTVGDDVGAHKRRSGPKKPGKRRKVVDSKTIKDIWDYEHTEIVSLEGTYDAIRVKDAYCQAVRDVEELL</sequence>
<dbReference type="InterPro" id="IPR056540">
    <property type="entry name" value="TMD_POM152"/>
</dbReference>
<dbReference type="Pfam" id="PF04408">
    <property type="entry name" value="WHD_HA2"/>
    <property type="match status" value="1"/>
</dbReference>
<dbReference type="Pfam" id="PF00270">
    <property type="entry name" value="DEAD"/>
    <property type="match status" value="1"/>
</dbReference>
<dbReference type="EC" id="3.6.4.13" evidence="1"/>
<feature type="compositionally biased region" description="Acidic residues" evidence="5">
    <location>
        <begin position="250"/>
        <end position="264"/>
    </location>
</feature>
<dbReference type="Pfam" id="PF24312">
    <property type="entry name" value="Ig-like_POM152"/>
    <property type="match status" value="1"/>
</dbReference>
<dbReference type="Pfam" id="PF07717">
    <property type="entry name" value="OB_NTP_bind"/>
    <property type="match status" value="1"/>
</dbReference>
<name>A0ABX8IB25_9ASCO</name>
<feature type="compositionally biased region" description="Acidic residues" evidence="5">
    <location>
        <begin position="318"/>
        <end position="333"/>
    </location>
</feature>
<dbReference type="InterPro" id="IPR002464">
    <property type="entry name" value="DNA/RNA_helicase_DEAH_CS"/>
</dbReference>
<organism evidence="8 9">
    <name type="scientific">Candidozyma haemuli</name>
    <dbReference type="NCBI Taxonomy" id="45357"/>
    <lineage>
        <taxon>Eukaryota</taxon>
        <taxon>Fungi</taxon>
        <taxon>Dikarya</taxon>
        <taxon>Ascomycota</taxon>
        <taxon>Saccharomycotina</taxon>
        <taxon>Pichiomycetes</taxon>
        <taxon>Metschnikowiaceae</taxon>
        <taxon>Candidozyma</taxon>
    </lineage>
</organism>
<evidence type="ECO:0000256" key="2">
    <source>
        <dbReference type="ARBA" id="ARBA00022741"/>
    </source>
</evidence>
<dbReference type="Pfam" id="PF00271">
    <property type="entry name" value="Helicase_C"/>
    <property type="match status" value="1"/>
</dbReference>
<evidence type="ECO:0000256" key="1">
    <source>
        <dbReference type="ARBA" id="ARBA00012552"/>
    </source>
</evidence>
<dbReference type="SMART" id="SM00487">
    <property type="entry name" value="DEXDc"/>
    <property type="match status" value="1"/>
</dbReference>
<keyword evidence="3" id="KW-0378">Hydrolase</keyword>
<feature type="domain" description="Helicase C-terminal" evidence="7">
    <location>
        <begin position="666"/>
        <end position="880"/>
    </location>
</feature>
<dbReference type="Pfam" id="PF21010">
    <property type="entry name" value="HA2_C"/>
    <property type="match status" value="1"/>
</dbReference>
<dbReference type="PANTHER" id="PTHR28206">
    <property type="entry name" value="NUCLEOPORIN POM152"/>
    <property type="match status" value="1"/>
</dbReference>
<dbReference type="Gene3D" id="3.40.50.300">
    <property type="entry name" value="P-loop containing nucleotide triphosphate hydrolases"/>
    <property type="match status" value="2"/>
</dbReference>
<feature type="compositionally biased region" description="Acidic residues" evidence="5">
    <location>
        <begin position="298"/>
        <end position="311"/>
    </location>
</feature>
<evidence type="ECO:0000259" key="6">
    <source>
        <dbReference type="PROSITE" id="PS51192"/>
    </source>
</evidence>
<proteinExistence type="predicted"/>
<dbReference type="EMBL" id="CP076663">
    <property type="protein sequence ID" value="QWU88513.1"/>
    <property type="molecule type" value="Genomic_DNA"/>
</dbReference>
<dbReference type="Pfam" id="PF23664">
    <property type="entry name" value="Ig_Pom152"/>
    <property type="match status" value="1"/>
</dbReference>
<dbReference type="Gene3D" id="1.20.120.1080">
    <property type="match status" value="1"/>
</dbReference>
<feature type="compositionally biased region" description="Acidic residues" evidence="5">
    <location>
        <begin position="271"/>
        <end position="291"/>
    </location>
</feature>
<dbReference type="InterPro" id="IPR056542">
    <property type="entry name" value="Ig-like_POM152_1st"/>
</dbReference>
<feature type="domain" description="Helicase ATP-binding" evidence="6">
    <location>
        <begin position="437"/>
        <end position="615"/>
    </location>
</feature>
<dbReference type="InterPro" id="IPR007502">
    <property type="entry name" value="Helicase-assoc_dom"/>
</dbReference>
<feature type="region of interest" description="Disordered" evidence="5">
    <location>
        <begin position="149"/>
        <end position="220"/>
    </location>
</feature>
<dbReference type="InterPro" id="IPR014001">
    <property type="entry name" value="Helicase_ATP-bd"/>
</dbReference>
<evidence type="ECO:0000256" key="4">
    <source>
        <dbReference type="ARBA" id="ARBA00022840"/>
    </source>
</evidence>
<dbReference type="Pfam" id="PF24097">
    <property type="entry name" value="TMD_POM152"/>
    <property type="match status" value="1"/>
</dbReference>
<dbReference type="InterPro" id="IPR011545">
    <property type="entry name" value="DEAD/DEAH_box_helicase_dom"/>
</dbReference>
<reference evidence="8 9" key="1">
    <citation type="submission" date="2021-06" db="EMBL/GenBank/DDBJ databases">
        <title>Candida outbreak in Lebanon.</title>
        <authorList>
            <person name="Finianos M."/>
        </authorList>
    </citation>
    <scope>NUCLEOTIDE SEQUENCE [LARGE SCALE GENOMIC DNA]</scope>
    <source>
        <strain evidence="8">CA3LBN</strain>
    </source>
</reference>
<evidence type="ECO:0000256" key="5">
    <source>
        <dbReference type="SAM" id="MobiDB-lite"/>
    </source>
</evidence>
<evidence type="ECO:0000313" key="9">
    <source>
        <dbReference type="Proteomes" id="UP000825434"/>
    </source>
</evidence>
<dbReference type="SMART" id="SM00490">
    <property type="entry name" value="HELICc"/>
    <property type="match status" value="1"/>
</dbReference>
<keyword evidence="4" id="KW-0067">ATP-binding</keyword>
<feature type="compositionally biased region" description="Acidic residues" evidence="5">
    <location>
        <begin position="722"/>
        <end position="737"/>
    </location>
</feature>
<dbReference type="PROSITE" id="PS00690">
    <property type="entry name" value="DEAH_ATP_HELICASE"/>
    <property type="match status" value="1"/>
</dbReference>
<dbReference type="Proteomes" id="UP000825434">
    <property type="component" value="Chromosome 3"/>
</dbReference>
<dbReference type="InterPro" id="IPR048333">
    <property type="entry name" value="HA2_WH"/>
</dbReference>
<feature type="compositionally biased region" description="Basic residues" evidence="5">
    <location>
        <begin position="22"/>
        <end position="32"/>
    </location>
</feature>
<feature type="compositionally biased region" description="Basic and acidic residues" evidence="5">
    <location>
        <begin position="149"/>
        <end position="176"/>
    </location>
</feature>
<dbReference type="SMART" id="SM00847">
    <property type="entry name" value="HA2"/>
    <property type="match status" value="1"/>
</dbReference>
<dbReference type="InterPro" id="IPR001650">
    <property type="entry name" value="Helicase_C-like"/>
</dbReference>
<dbReference type="Pfam" id="PF24527">
    <property type="entry name" value="Ig-like_Pom152_9"/>
    <property type="match status" value="1"/>
</dbReference>
<accession>A0ABX8IB25</accession>
<dbReference type="CDD" id="cd17982">
    <property type="entry name" value="DEXHc_DHX37"/>
    <property type="match status" value="1"/>
</dbReference>
<gene>
    <name evidence="8" type="ORF">CA3LBN_002821</name>
</gene>
<dbReference type="InterPro" id="IPR037701">
    <property type="entry name" value="Pom152"/>
</dbReference>
<dbReference type="InterPro" id="IPR056543">
    <property type="entry name" value="Ig-like_POM152_9th"/>
</dbReference>
<keyword evidence="9" id="KW-1185">Reference proteome</keyword>
<feature type="region of interest" description="Disordered" evidence="5">
    <location>
        <begin position="719"/>
        <end position="750"/>
    </location>
</feature>
<dbReference type="PANTHER" id="PTHR28206:SF1">
    <property type="entry name" value="NUCLEOPORIN POM152"/>
    <property type="match status" value="1"/>
</dbReference>
<feature type="region of interest" description="Disordered" evidence="5">
    <location>
        <begin position="1"/>
        <end position="69"/>
    </location>
</feature>
<keyword evidence="2" id="KW-0547">Nucleotide-binding</keyword>
<evidence type="ECO:0000256" key="3">
    <source>
        <dbReference type="ARBA" id="ARBA00022801"/>
    </source>
</evidence>
<dbReference type="SUPFAM" id="SSF52540">
    <property type="entry name" value="P-loop containing nucleoside triphosphate hydrolases"/>
    <property type="match status" value="1"/>
</dbReference>
<dbReference type="InterPro" id="IPR011709">
    <property type="entry name" value="DEAD-box_helicase_OB_fold"/>
</dbReference>
<protein>
    <recommendedName>
        <fullName evidence="1">RNA helicase</fullName>
        <ecNumber evidence="1">3.6.4.13</ecNumber>
    </recommendedName>
</protein>
<dbReference type="InterPro" id="IPR027417">
    <property type="entry name" value="P-loop_NTPase"/>
</dbReference>
<feature type="compositionally biased region" description="Acidic residues" evidence="5">
    <location>
        <begin position="177"/>
        <end position="191"/>
    </location>
</feature>
<evidence type="ECO:0000313" key="8">
    <source>
        <dbReference type="EMBL" id="QWU88513.1"/>
    </source>
</evidence>
<dbReference type="CDD" id="cd18791">
    <property type="entry name" value="SF2_C_RHA"/>
    <property type="match status" value="1"/>
</dbReference>
<dbReference type="PROSITE" id="PS51192">
    <property type="entry name" value="HELICASE_ATP_BIND_1"/>
    <property type="match status" value="1"/>
</dbReference>
<dbReference type="PROSITE" id="PS51194">
    <property type="entry name" value="HELICASE_CTER"/>
    <property type="match status" value="1"/>
</dbReference>